<keyword evidence="4 6" id="KW-1133">Transmembrane helix</keyword>
<proteinExistence type="predicted"/>
<evidence type="ECO:0000313" key="7">
    <source>
        <dbReference type="EMBL" id="HIU55766.1"/>
    </source>
</evidence>
<evidence type="ECO:0000256" key="5">
    <source>
        <dbReference type="ARBA" id="ARBA00023136"/>
    </source>
</evidence>
<reference evidence="7" key="2">
    <citation type="journal article" date="2021" name="PeerJ">
        <title>Extensive microbial diversity within the chicken gut microbiome revealed by metagenomics and culture.</title>
        <authorList>
            <person name="Gilroy R."/>
            <person name="Ravi A."/>
            <person name="Getino M."/>
            <person name="Pursley I."/>
            <person name="Horton D.L."/>
            <person name="Alikhan N.F."/>
            <person name="Baker D."/>
            <person name="Gharbi K."/>
            <person name="Hall N."/>
            <person name="Watson M."/>
            <person name="Adriaenssens E.M."/>
            <person name="Foster-Nyarko E."/>
            <person name="Jarju S."/>
            <person name="Secka A."/>
            <person name="Antonio M."/>
            <person name="Oren A."/>
            <person name="Chaudhuri R.R."/>
            <person name="La Ragione R."/>
            <person name="Hildebrand F."/>
            <person name="Pallen M.J."/>
        </authorList>
    </citation>
    <scope>NUCLEOTIDE SEQUENCE</scope>
    <source>
        <strain evidence="7">CHK158-818</strain>
    </source>
</reference>
<feature type="transmembrane region" description="Helical" evidence="6">
    <location>
        <begin position="278"/>
        <end position="295"/>
    </location>
</feature>
<comment type="subcellular location">
    <subcellularLocation>
        <location evidence="1">Cell membrane</location>
        <topology evidence="1">Multi-pass membrane protein</topology>
    </subcellularLocation>
</comment>
<name>A0A9D1M8R9_9BACT</name>
<feature type="transmembrane region" description="Helical" evidence="6">
    <location>
        <begin position="335"/>
        <end position="354"/>
    </location>
</feature>
<keyword evidence="3 6" id="KW-0812">Transmembrane</keyword>
<feature type="transmembrane region" description="Helical" evidence="6">
    <location>
        <begin position="62"/>
        <end position="84"/>
    </location>
</feature>
<dbReference type="Proteomes" id="UP000824112">
    <property type="component" value="Unassembled WGS sequence"/>
</dbReference>
<dbReference type="AlphaFoldDB" id="A0A9D1M8R9"/>
<keyword evidence="5 6" id="KW-0472">Membrane</keyword>
<feature type="transmembrane region" description="Helical" evidence="6">
    <location>
        <begin position="105"/>
        <end position="125"/>
    </location>
</feature>
<protein>
    <submittedName>
        <fullName evidence="7">LptF/LptG family permease</fullName>
    </submittedName>
</protein>
<feature type="transmembrane region" description="Helical" evidence="6">
    <location>
        <begin position="14"/>
        <end position="32"/>
    </location>
</feature>
<organism evidence="7 8">
    <name type="scientific">Candidatus Gallibacteroides avistercoris</name>
    <dbReference type="NCBI Taxonomy" id="2840833"/>
    <lineage>
        <taxon>Bacteria</taxon>
        <taxon>Pseudomonadati</taxon>
        <taxon>Bacteroidota</taxon>
        <taxon>Bacteroidia</taxon>
        <taxon>Bacteroidales</taxon>
        <taxon>Bacteroidaceae</taxon>
        <taxon>Bacteroidaceae incertae sedis</taxon>
        <taxon>Candidatus Gallibacteroides</taxon>
    </lineage>
</organism>
<dbReference type="GO" id="GO:0043190">
    <property type="term" value="C:ATP-binding cassette (ABC) transporter complex"/>
    <property type="evidence" value="ECO:0007669"/>
    <property type="project" value="TreeGrafter"/>
</dbReference>
<evidence type="ECO:0000256" key="2">
    <source>
        <dbReference type="ARBA" id="ARBA00022475"/>
    </source>
</evidence>
<comment type="caution">
    <text evidence="7">The sequence shown here is derived from an EMBL/GenBank/DDBJ whole genome shotgun (WGS) entry which is preliminary data.</text>
</comment>
<dbReference type="InterPro" id="IPR005495">
    <property type="entry name" value="LptG/LptF_permease"/>
</dbReference>
<dbReference type="Pfam" id="PF03739">
    <property type="entry name" value="LptF_LptG"/>
    <property type="match status" value="1"/>
</dbReference>
<sequence>MILKRLDTYIIKKFLGTYLFTIVLIISIAVVFDINEKLDKFLSKDAPLKAIVFDYYLNFIPYFVNLFSQLFTFIAVIFFTSKLADNSEIIAMMSSRVSFNRLMRPYMISAAIIAAGTFLLNSYVIPPANVTRINFEDKYVKPRKTDYGSNIQIQVEPGVVAYINRYDNTNKTGYRFSLERYEGKTLRSRLTAQTVRYVSDYTWKIRDYTIRNFDGMHETFFKGAEKDSIIPFQPSDFLISRYDSEQMTTPKLKEYIDRQKKRGVANITQFEVEYYQRYAMIAASFILTSIGLSLASKKVKGGMGLHLGLGLLFSFSYIFFMKVSATFAISGQASPLVAVWIPNILYAIIAVILYKRAPK</sequence>
<evidence type="ECO:0000256" key="6">
    <source>
        <dbReference type="SAM" id="Phobius"/>
    </source>
</evidence>
<accession>A0A9D1M8R9</accession>
<dbReference type="GO" id="GO:0015920">
    <property type="term" value="P:lipopolysaccharide transport"/>
    <property type="evidence" value="ECO:0007669"/>
    <property type="project" value="TreeGrafter"/>
</dbReference>
<dbReference type="PANTHER" id="PTHR33529:SF8">
    <property type="entry name" value="PERMEASE, YJGP_YJGQ FAMILY"/>
    <property type="match status" value="1"/>
</dbReference>
<feature type="transmembrane region" description="Helical" evidence="6">
    <location>
        <begin position="307"/>
        <end position="329"/>
    </location>
</feature>
<dbReference type="PANTHER" id="PTHR33529">
    <property type="entry name" value="SLR0882 PROTEIN-RELATED"/>
    <property type="match status" value="1"/>
</dbReference>
<dbReference type="EMBL" id="DVNA01000185">
    <property type="protein sequence ID" value="HIU55766.1"/>
    <property type="molecule type" value="Genomic_DNA"/>
</dbReference>
<reference evidence="7" key="1">
    <citation type="submission" date="2020-10" db="EMBL/GenBank/DDBJ databases">
        <authorList>
            <person name="Gilroy R."/>
        </authorList>
    </citation>
    <scope>NUCLEOTIDE SEQUENCE</scope>
    <source>
        <strain evidence="7">CHK158-818</strain>
    </source>
</reference>
<evidence type="ECO:0000313" key="8">
    <source>
        <dbReference type="Proteomes" id="UP000824112"/>
    </source>
</evidence>
<keyword evidence="2" id="KW-1003">Cell membrane</keyword>
<gene>
    <name evidence="7" type="ORF">IAB03_08185</name>
</gene>
<evidence type="ECO:0000256" key="4">
    <source>
        <dbReference type="ARBA" id="ARBA00022989"/>
    </source>
</evidence>
<evidence type="ECO:0000256" key="1">
    <source>
        <dbReference type="ARBA" id="ARBA00004651"/>
    </source>
</evidence>
<evidence type="ECO:0000256" key="3">
    <source>
        <dbReference type="ARBA" id="ARBA00022692"/>
    </source>
</evidence>